<proteinExistence type="predicted"/>
<evidence type="ECO:0000313" key="3">
    <source>
        <dbReference type="Proteomes" id="UP000235777"/>
    </source>
</evidence>
<keyword evidence="1" id="KW-0812">Transmembrane</keyword>
<keyword evidence="1" id="KW-0472">Membrane</keyword>
<keyword evidence="1" id="KW-1133">Transmembrane helix</keyword>
<sequence>MAEYLPDYLIREQMAVGALVIFGVLRVLAAAFALRRGWHVALVDKAGIAAAVLYCAPQIVDLLSHAYLVSAATAELEGKVIGCAIALFCAPIVSHKLGYE</sequence>
<keyword evidence="3" id="KW-1185">Reference proteome</keyword>
<feature type="transmembrane region" description="Helical" evidence="1">
    <location>
        <begin position="14"/>
        <end position="34"/>
    </location>
</feature>
<dbReference type="OrthoDB" id="9009830at2"/>
<name>A0A2N7X3J0_9BURK</name>
<gene>
    <name evidence="2" type="ORF">C0Z20_12650</name>
</gene>
<dbReference type="RefSeq" id="WP_018443755.1">
    <property type="nucleotide sequence ID" value="NZ_KB890217.1"/>
</dbReference>
<evidence type="ECO:0000313" key="2">
    <source>
        <dbReference type="EMBL" id="PMS36328.1"/>
    </source>
</evidence>
<comment type="caution">
    <text evidence="2">The sequence shown here is derived from an EMBL/GenBank/DDBJ whole genome shotgun (WGS) entry which is preliminary data.</text>
</comment>
<reference evidence="2 3" key="1">
    <citation type="submission" date="2018-01" db="EMBL/GenBank/DDBJ databases">
        <title>Whole genome analyses suggest that Burkholderia sensu lato contains two further novel genera in the rhizoxinica-symbiotica group Mycetohabitans gen. nov., and Trinickia gen. nov.: implications for the evolution of diazotrophy and nodulation in the Burkholderiaceae.</title>
        <authorList>
            <person name="Estrada-de los Santos P."/>
            <person name="Palmer M."/>
            <person name="Chavez-Ramirez B."/>
            <person name="Beukes C."/>
            <person name="Steenkamp E.T."/>
            <person name="Hirsch A.M."/>
            <person name="Manyaka P."/>
            <person name="Maluk M."/>
            <person name="Lafos M."/>
            <person name="Crook M."/>
            <person name="Gross E."/>
            <person name="Simon M.F."/>
            <person name="Bueno dos Reis Junior F."/>
            <person name="Poole P.S."/>
            <person name="Venter S.N."/>
            <person name="James E.K."/>
        </authorList>
    </citation>
    <scope>NUCLEOTIDE SEQUENCE [LARGE SCALE GENOMIC DNA]</scope>
    <source>
        <strain evidence="2 3">JPY 581</strain>
    </source>
</reference>
<accession>A0A2N7X3J0</accession>
<dbReference type="AlphaFoldDB" id="A0A2N7X3J0"/>
<protein>
    <submittedName>
        <fullName evidence="2">Uncharacterized protein</fullName>
    </submittedName>
</protein>
<evidence type="ECO:0000256" key="1">
    <source>
        <dbReference type="SAM" id="Phobius"/>
    </source>
</evidence>
<dbReference type="Proteomes" id="UP000235777">
    <property type="component" value="Unassembled WGS sequence"/>
</dbReference>
<dbReference type="EMBL" id="PNYC01000007">
    <property type="protein sequence ID" value="PMS36328.1"/>
    <property type="molecule type" value="Genomic_DNA"/>
</dbReference>
<organism evidence="2 3">
    <name type="scientific">Trinickia symbiotica</name>
    <dbReference type="NCBI Taxonomy" id="863227"/>
    <lineage>
        <taxon>Bacteria</taxon>
        <taxon>Pseudomonadati</taxon>
        <taxon>Pseudomonadota</taxon>
        <taxon>Betaproteobacteria</taxon>
        <taxon>Burkholderiales</taxon>
        <taxon>Burkholderiaceae</taxon>
        <taxon>Trinickia</taxon>
    </lineage>
</organism>